<dbReference type="Pfam" id="PF00753">
    <property type="entry name" value="Lactamase_B"/>
    <property type="match status" value="1"/>
</dbReference>
<sequence length="279" mass="31523">MLLFITVVPPNINAEAPPFMEVHFIDVGQGDSILVETPNDKTILIDGGLPKAGNKVVSYLKKQKIEKIDLLIATHPDYDHIGGLIHVMKSFEVKQILDTGKIHLTRAFAKYAAEIRKQGIPKKVAKPNQRIQLDSDLTIQVLNAYQKDQSNNESSIVLKMTYNEMDFLFMGDATIKQEKKLMEKYDIQSEIMKVAHHGSDTSTSLEFLREVNPQIAILTFSVDNDYGHPVERVVENLDRIEANVYSTASFGDIIIRTNGKNFFVFPSRDPTDNLLRYSV</sequence>
<dbReference type="Proteomes" id="UP000037854">
    <property type="component" value="Unassembled WGS sequence"/>
</dbReference>
<dbReference type="EMBL" id="LGTK01000026">
    <property type="protein sequence ID" value="KPH75174.1"/>
    <property type="molecule type" value="Genomic_DNA"/>
</dbReference>
<protein>
    <submittedName>
        <fullName evidence="2">Competence protein</fullName>
    </submittedName>
</protein>
<evidence type="ECO:0000259" key="1">
    <source>
        <dbReference type="SMART" id="SM00849"/>
    </source>
</evidence>
<feature type="domain" description="Metallo-beta-lactamase" evidence="1">
    <location>
        <begin position="29"/>
        <end position="222"/>
    </location>
</feature>
<dbReference type="InterPro" id="IPR035681">
    <property type="entry name" value="ComA-like_MBL"/>
</dbReference>
<proteinExistence type="predicted"/>
<evidence type="ECO:0000313" key="3">
    <source>
        <dbReference type="Proteomes" id="UP000037854"/>
    </source>
</evidence>
<dbReference type="CDD" id="cd07731">
    <property type="entry name" value="ComA-like_MBL-fold"/>
    <property type="match status" value="1"/>
</dbReference>
<dbReference type="SUPFAM" id="SSF56281">
    <property type="entry name" value="Metallo-hydrolase/oxidoreductase"/>
    <property type="match status" value="1"/>
</dbReference>
<dbReference type="InterPro" id="IPR001279">
    <property type="entry name" value="Metallo-B-lactamas"/>
</dbReference>
<organism evidence="2 3">
    <name type="scientific">Oceanobacillus caeni</name>
    <dbReference type="NCBI Taxonomy" id="405946"/>
    <lineage>
        <taxon>Bacteria</taxon>
        <taxon>Bacillati</taxon>
        <taxon>Bacillota</taxon>
        <taxon>Bacilli</taxon>
        <taxon>Bacillales</taxon>
        <taxon>Bacillaceae</taxon>
        <taxon>Oceanobacillus</taxon>
    </lineage>
</organism>
<comment type="caution">
    <text evidence="2">The sequence shown here is derived from an EMBL/GenBank/DDBJ whole genome shotgun (WGS) entry which is preliminary data.</text>
</comment>
<dbReference type="InterPro" id="IPR036866">
    <property type="entry name" value="RibonucZ/Hydroxyglut_hydro"/>
</dbReference>
<evidence type="ECO:0000313" key="2">
    <source>
        <dbReference type="EMBL" id="KPH75174.1"/>
    </source>
</evidence>
<accession>A0ABR5MJM4</accession>
<gene>
    <name evidence="2" type="ORF">AFL42_09025</name>
</gene>
<dbReference type="InterPro" id="IPR052159">
    <property type="entry name" value="Competence_DNA_uptake"/>
</dbReference>
<reference evidence="2 3" key="1">
    <citation type="submission" date="2015-07" db="EMBL/GenBank/DDBJ databases">
        <title>High-quality draft genome sequence of Oceanobacillus caeni HM6, a bacillus isolated from a human feces.</title>
        <authorList>
            <person name="Kumar J."/>
            <person name="Verma M.K."/>
            <person name="Pandey R."/>
            <person name="Bhambi M."/>
            <person name="Chauhan N."/>
        </authorList>
    </citation>
    <scope>NUCLEOTIDE SEQUENCE [LARGE SCALE GENOMIC DNA]</scope>
    <source>
        <strain evidence="2 3">HM6</strain>
    </source>
</reference>
<dbReference type="SMART" id="SM00849">
    <property type="entry name" value="Lactamase_B"/>
    <property type="match status" value="1"/>
</dbReference>
<dbReference type="PANTHER" id="PTHR30619:SF7">
    <property type="entry name" value="BETA-LACTAMASE DOMAIN PROTEIN"/>
    <property type="match status" value="1"/>
</dbReference>
<keyword evidence="3" id="KW-1185">Reference proteome</keyword>
<name>A0ABR5MJM4_9BACI</name>
<dbReference type="PANTHER" id="PTHR30619">
    <property type="entry name" value="DNA INTERNALIZATION/COMPETENCE PROTEIN COMEC/REC2"/>
    <property type="match status" value="1"/>
</dbReference>
<dbReference type="Gene3D" id="3.60.15.10">
    <property type="entry name" value="Ribonuclease Z/Hydroxyacylglutathione hydrolase-like"/>
    <property type="match status" value="1"/>
</dbReference>